<protein>
    <recommendedName>
        <fullName evidence="7">HU family DNA-binding protein</fullName>
    </recommendedName>
</protein>
<comment type="caution">
    <text evidence="5">The sequence shown here is derived from an EMBL/GenBank/DDBJ whole genome shotgun (WGS) entry which is preliminary data.</text>
</comment>
<evidence type="ECO:0000256" key="3">
    <source>
        <dbReference type="ARBA" id="ARBA00023125"/>
    </source>
</evidence>
<dbReference type="InterPro" id="IPR000119">
    <property type="entry name" value="Hist_DNA-bd"/>
</dbReference>
<dbReference type="EMBL" id="CAWVOK010000034">
    <property type="protein sequence ID" value="CAK8163582.1"/>
    <property type="molecule type" value="Genomic_DNA"/>
</dbReference>
<dbReference type="Pfam" id="PF00216">
    <property type="entry name" value="Bac_DNA_binding"/>
    <property type="match status" value="1"/>
</dbReference>
<dbReference type="Gene3D" id="4.10.520.10">
    <property type="entry name" value="IHF-like DNA-binding proteins"/>
    <property type="match status" value="1"/>
</dbReference>
<gene>
    <name evidence="5" type="ORF">CAXC1_80040</name>
</gene>
<dbReference type="SUPFAM" id="SSF47729">
    <property type="entry name" value="IHF-like DNA-binding proteins"/>
    <property type="match status" value="1"/>
</dbReference>
<dbReference type="RefSeq" id="WP_338364929.1">
    <property type="nucleotide sequence ID" value="NZ_CAWVOK010000034.1"/>
</dbReference>
<dbReference type="SMART" id="SM00411">
    <property type="entry name" value="BHL"/>
    <property type="match status" value="1"/>
</dbReference>
<dbReference type="Proteomes" id="UP001314181">
    <property type="component" value="Unassembled WGS sequence"/>
</dbReference>
<evidence type="ECO:0008006" key="7">
    <source>
        <dbReference type="Google" id="ProtNLM"/>
    </source>
</evidence>
<organism evidence="5 6">
    <name type="scientific">Candidatus Xenohaliotis californiensis</name>
    <dbReference type="NCBI Taxonomy" id="84677"/>
    <lineage>
        <taxon>Bacteria</taxon>
        <taxon>Pseudomonadati</taxon>
        <taxon>Pseudomonadota</taxon>
        <taxon>Alphaproteobacteria</taxon>
        <taxon>Rickettsiales</taxon>
        <taxon>Anaplasmataceae</taxon>
        <taxon>Candidatus Xenohaliotis</taxon>
    </lineage>
</organism>
<evidence type="ECO:0000313" key="6">
    <source>
        <dbReference type="Proteomes" id="UP001314181"/>
    </source>
</evidence>
<dbReference type="PANTHER" id="PTHR33175:SF3">
    <property type="entry name" value="DNA-BINDING PROTEIN HU-BETA"/>
    <property type="match status" value="1"/>
</dbReference>
<sequence length="96" mass="10858">MSGSRKKLAKALSKTTGVPMNMAIKFINVTLQEIINETMHSGKLNIKNFGTFKYKTAPEKKVVNLSTMEKIKMQARKTIAFKPSKTLHRYINNGQN</sequence>
<evidence type="ECO:0000256" key="2">
    <source>
        <dbReference type="ARBA" id="ARBA00023067"/>
    </source>
</evidence>
<keyword evidence="3" id="KW-0238">DNA-binding</keyword>
<name>A0ABM9N9I5_9RICK</name>
<dbReference type="PANTHER" id="PTHR33175">
    <property type="entry name" value="DNA-BINDING PROTEIN HU"/>
    <property type="match status" value="1"/>
</dbReference>
<dbReference type="InterPro" id="IPR010992">
    <property type="entry name" value="IHF-like_DNA-bd_dom_sf"/>
</dbReference>
<dbReference type="CDD" id="cd00591">
    <property type="entry name" value="HU_IHF"/>
    <property type="match status" value="1"/>
</dbReference>
<evidence type="ECO:0000256" key="1">
    <source>
        <dbReference type="ARBA" id="ARBA00010529"/>
    </source>
</evidence>
<keyword evidence="2" id="KW-0226">DNA condensation</keyword>
<evidence type="ECO:0000313" key="5">
    <source>
        <dbReference type="EMBL" id="CAK8163582.1"/>
    </source>
</evidence>
<proteinExistence type="inferred from homology"/>
<evidence type="ECO:0000256" key="4">
    <source>
        <dbReference type="RuleBase" id="RU003939"/>
    </source>
</evidence>
<accession>A0ABM9N9I5</accession>
<comment type="similarity">
    <text evidence="1 4">Belongs to the bacterial histone-like protein family.</text>
</comment>
<reference evidence="5 6" key="1">
    <citation type="submission" date="2024-01" db="EMBL/GenBank/DDBJ databases">
        <authorList>
            <person name="Kunselman E."/>
        </authorList>
    </citation>
    <scope>NUCLEOTIDE SEQUENCE [LARGE SCALE GENOMIC DNA]</scope>
    <source>
        <strain evidence="5">2 abalone samples</strain>
    </source>
</reference>
<keyword evidence="6" id="KW-1185">Reference proteome</keyword>